<sequence>MSNPTIVATCYAVNPYKGSEDGMGWNFVYQIARFNTVFAITRENNQEAIEKYMRHNPDPVYDNITFLYFDLPYWMRFWKKGGRGAMLYYYMWQKGIVKFIQNKKLIFDIAHNVNFHNDWTPSFLYQLKKPMVWGPVGHHPAIPKTYLQLATTTFKLKDKATWYIKKAFWKWSPALHKTIKNASHIWCMNTGVPEVLKLENDSFSVFPSVASEDFYTDIIPKKAHFNLISVGRFVPLKGFDLSLHAFAAFINSLTISEKKACHLTLVGSGNEIGLYRTIIAQNEMESYVTIIEWIDRAELMKLYEQSAIFLFPSHEGAGMVVAEALSFGLPVICLDNQGPGQYIDENCGFAIPEAPYMETILGLKTAIQKLYSSPNLLYQMSGNARKKYQERFTWNSRGEYLQTIYNQLHPCES</sequence>
<dbReference type="Gene3D" id="3.40.50.2000">
    <property type="entry name" value="Glycogen Phosphorylase B"/>
    <property type="match status" value="1"/>
</dbReference>
<dbReference type="SUPFAM" id="SSF53756">
    <property type="entry name" value="UDP-Glycosyltransferase/glycogen phosphorylase"/>
    <property type="match status" value="1"/>
</dbReference>
<dbReference type="Proteomes" id="UP000316371">
    <property type="component" value="Unassembled WGS sequence"/>
</dbReference>
<evidence type="ECO:0000259" key="1">
    <source>
        <dbReference type="Pfam" id="PF00534"/>
    </source>
</evidence>
<dbReference type="InterPro" id="IPR050194">
    <property type="entry name" value="Glycosyltransferase_grp1"/>
</dbReference>
<organism evidence="2 3">
    <name type="scientific">Flavobacterium restrictum</name>
    <dbReference type="NCBI Taxonomy" id="2594428"/>
    <lineage>
        <taxon>Bacteria</taxon>
        <taxon>Pseudomonadati</taxon>
        <taxon>Bacteroidota</taxon>
        <taxon>Flavobacteriia</taxon>
        <taxon>Flavobacteriales</taxon>
        <taxon>Flavobacteriaceae</taxon>
        <taxon>Flavobacterium</taxon>
    </lineage>
</organism>
<keyword evidence="3" id="KW-1185">Reference proteome</keyword>
<evidence type="ECO:0000313" key="2">
    <source>
        <dbReference type="EMBL" id="TRX39486.1"/>
    </source>
</evidence>
<dbReference type="EMBL" id="VJZT01000008">
    <property type="protein sequence ID" value="TRX39486.1"/>
    <property type="molecule type" value="Genomic_DNA"/>
</dbReference>
<protein>
    <submittedName>
        <fullName evidence="2">Glycosyltransferase</fullName>
    </submittedName>
</protein>
<reference evidence="2 3" key="1">
    <citation type="submission" date="2019-07" db="EMBL/GenBank/DDBJ databases">
        <title>Novel species of Flavobacterium.</title>
        <authorList>
            <person name="Liu Q."/>
            <person name="Xin Y.-H."/>
        </authorList>
    </citation>
    <scope>NUCLEOTIDE SEQUENCE [LARGE SCALE GENOMIC DNA]</scope>
    <source>
        <strain evidence="2 3">LB1R34</strain>
    </source>
</reference>
<dbReference type="PANTHER" id="PTHR45947">
    <property type="entry name" value="SULFOQUINOVOSYL TRANSFERASE SQD2"/>
    <property type="match status" value="1"/>
</dbReference>
<dbReference type="RefSeq" id="WP_144256476.1">
    <property type="nucleotide sequence ID" value="NZ_VJZT01000008.1"/>
</dbReference>
<dbReference type="PANTHER" id="PTHR45947:SF3">
    <property type="entry name" value="SULFOQUINOVOSYL TRANSFERASE SQD2"/>
    <property type="match status" value="1"/>
</dbReference>
<dbReference type="GO" id="GO:0016758">
    <property type="term" value="F:hexosyltransferase activity"/>
    <property type="evidence" value="ECO:0007669"/>
    <property type="project" value="TreeGrafter"/>
</dbReference>
<dbReference type="Pfam" id="PF00534">
    <property type="entry name" value="Glycos_transf_1"/>
    <property type="match status" value="1"/>
</dbReference>
<evidence type="ECO:0000313" key="3">
    <source>
        <dbReference type="Proteomes" id="UP000316371"/>
    </source>
</evidence>
<comment type="caution">
    <text evidence="2">The sequence shown here is derived from an EMBL/GenBank/DDBJ whole genome shotgun (WGS) entry which is preliminary data.</text>
</comment>
<dbReference type="InterPro" id="IPR001296">
    <property type="entry name" value="Glyco_trans_1"/>
</dbReference>
<accession>A0A553E354</accession>
<dbReference type="AlphaFoldDB" id="A0A553E354"/>
<dbReference type="OrthoDB" id="596635at2"/>
<gene>
    <name evidence="2" type="ORF">FNW21_09345</name>
</gene>
<keyword evidence="2" id="KW-0808">Transferase</keyword>
<dbReference type="CDD" id="cd03801">
    <property type="entry name" value="GT4_PimA-like"/>
    <property type="match status" value="1"/>
</dbReference>
<name>A0A553E354_9FLAO</name>
<feature type="domain" description="Glycosyl transferase family 1" evidence="1">
    <location>
        <begin position="226"/>
        <end position="386"/>
    </location>
</feature>
<proteinExistence type="predicted"/>